<evidence type="ECO:0000256" key="3">
    <source>
        <dbReference type="ARBA" id="ARBA00022989"/>
    </source>
</evidence>
<evidence type="ECO:0000256" key="1">
    <source>
        <dbReference type="ARBA" id="ARBA00004409"/>
    </source>
</evidence>
<evidence type="ECO:0000256" key="5">
    <source>
        <dbReference type="ARBA" id="ARBA00023054"/>
    </source>
</evidence>
<sequence>MNYLKQEFEEYKLKATKTLQSKDRLIATLKENASHNSEDGQNSGLSVKSIEIDELKLERDSLKEDLERKNSSLEVLRSEFIDLESQTSIEIDYLKEQIRDLHEQNEGAQQTKTDLELDLKNLRQELNFTHEELSKQKTNLNSKLQDRGAEIEKLRSQLTTKNMGTTTEKELENRLHLLTENLIQKQTLIEALQSEKHSTFLQLERAEKRLQDYENIVSSRKATTIRMHDDEEAISTRYQLLRESPYDHEVTRKMKRAASEIDKFSIRLGVFLKKYPIARIFVIFYMFLLHLWVIIVLFTYKPEIHDQSYYPPVMPHQ</sequence>
<dbReference type="GO" id="GO:0007030">
    <property type="term" value="P:Golgi organization"/>
    <property type="evidence" value="ECO:0007669"/>
    <property type="project" value="InterPro"/>
</dbReference>
<evidence type="ECO:0000313" key="9">
    <source>
        <dbReference type="EMBL" id="RNA33410.1"/>
    </source>
</evidence>
<evidence type="ECO:0000256" key="4">
    <source>
        <dbReference type="ARBA" id="ARBA00023034"/>
    </source>
</evidence>
<keyword evidence="6 8" id="KW-0472">Membrane</keyword>
<dbReference type="PANTHER" id="PTHR13815:SF7">
    <property type="entry name" value="GOLGIN SUBFAMILY A MEMBER 5"/>
    <property type="match status" value="1"/>
</dbReference>
<keyword evidence="4" id="KW-0333">Golgi apparatus</keyword>
<dbReference type="OrthoDB" id="248903at2759"/>
<dbReference type="InterPro" id="IPR019177">
    <property type="entry name" value="Golgin_subfamily_A_member_5"/>
</dbReference>
<name>A0A3M7SD15_BRAPC</name>
<keyword evidence="2 8" id="KW-0812">Transmembrane</keyword>
<dbReference type="STRING" id="10195.A0A3M7SD15"/>
<dbReference type="AlphaFoldDB" id="A0A3M7SD15"/>
<dbReference type="Proteomes" id="UP000276133">
    <property type="component" value="Unassembled WGS sequence"/>
</dbReference>
<proteinExistence type="predicted"/>
<accession>A0A3M7SD15</accession>
<keyword evidence="10" id="KW-1185">Reference proteome</keyword>
<reference evidence="9 10" key="1">
    <citation type="journal article" date="2018" name="Sci. Rep.">
        <title>Genomic signatures of local adaptation to the degree of environmental predictability in rotifers.</title>
        <authorList>
            <person name="Franch-Gras L."/>
            <person name="Hahn C."/>
            <person name="Garcia-Roger E.M."/>
            <person name="Carmona M.J."/>
            <person name="Serra M."/>
            <person name="Gomez A."/>
        </authorList>
    </citation>
    <scope>NUCLEOTIDE SEQUENCE [LARGE SCALE GENOMIC DNA]</scope>
    <source>
        <strain evidence="9">HYR1</strain>
    </source>
</reference>
<evidence type="ECO:0000256" key="6">
    <source>
        <dbReference type="ARBA" id="ARBA00023136"/>
    </source>
</evidence>
<protein>
    <submittedName>
        <fullName evidence="9">Golgin subfamily A member 5</fullName>
    </submittedName>
</protein>
<feature type="coiled-coil region" evidence="7">
    <location>
        <begin position="45"/>
        <end position="223"/>
    </location>
</feature>
<keyword evidence="3 8" id="KW-1133">Transmembrane helix</keyword>
<feature type="transmembrane region" description="Helical" evidence="8">
    <location>
        <begin position="277"/>
        <end position="300"/>
    </location>
</feature>
<gene>
    <name evidence="9" type="ORF">BpHYR1_048501</name>
</gene>
<evidence type="ECO:0000256" key="7">
    <source>
        <dbReference type="SAM" id="Coils"/>
    </source>
</evidence>
<dbReference type="Pfam" id="PF09787">
    <property type="entry name" value="Golgin_A5"/>
    <property type="match status" value="1"/>
</dbReference>
<evidence type="ECO:0000256" key="2">
    <source>
        <dbReference type="ARBA" id="ARBA00022692"/>
    </source>
</evidence>
<dbReference type="GO" id="GO:0000301">
    <property type="term" value="P:retrograde transport, vesicle recycling within Golgi"/>
    <property type="evidence" value="ECO:0007669"/>
    <property type="project" value="TreeGrafter"/>
</dbReference>
<comment type="caution">
    <text evidence="9">The sequence shown here is derived from an EMBL/GenBank/DDBJ whole genome shotgun (WGS) entry which is preliminary data.</text>
</comment>
<dbReference type="EMBL" id="REGN01001644">
    <property type="protein sequence ID" value="RNA33410.1"/>
    <property type="molecule type" value="Genomic_DNA"/>
</dbReference>
<keyword evidence="5 7" id="KW-0175">Coiled coil</keyword>
<evidence type="ECO:0000256" key="8">
    <source>
        <dbReference type="SAM" id="Phobius"/>
    </source>
</evidence>
<dbReference type="GO" id="GO:0031985">
    <property type="term" value="C:Golgi cisterna"/>
    <property type="evidence" value="ECO:0007669"/>
    <property type="project" value="TreeGrafter"/>
</dbReference>
<evidence type="ECO:0000313" key="10">
    <source>
        <dbReference type="Proteomes" id="UP000276133"/>
    </source>
</evidence>
<organism evidence="9 10">
    <name type="scientific">Brachionus plicatilis</name>
    <name type="common">Marine rotifer</name>
    <name type="synonym">Brachionus muelleri</name>
    <dbReference type="NCBI Taxonomy" id="10195"/>
    <lineage>
        <taxon>Eukaryota</taxon>
        <taxon>Metazoa</taxon>
        <taxon>Spiralia</taxon>
        <taxon>Gnathifera</taxon>
        <taxon>Rotifera</taxon>
        <taxon>Eurotatoria</taxon>
        <taxon>Monogononta</taxon>
        <taxon>Pseudotrocha</taxon>
        <taxon>Ploima</taxon>
        <taxon>Brachionidae</taxon>
        <taxon>Brachionus</taxon>
    </lineage>
</organism>
<dbReference type="GO" id="GO:0000139">
    <property type="term" value="C:Golgi membrane"/>
    <property type="evidence" value="ECO:0007669"/>
    <property type="project" value="UniProtKB-SubCell"/>
</dbReference>
<comment type="subcellular location">
    <subcellularLocation>
        <location evidence="1">Golgi apparatus membrane</location>
        <topology evidence="1">Single-pass type IV membrane protein</topology>
    </subcellularLocation>
</comment>
<dbReference type="PANTHER" id="PTHR13815">
    <property type="entry name" value="GOLGIN-84"/>
    <property type="match status" value="1"/>
</dbReference>